<keyword evidence="6" id="KW-0653">Protein transport</keyword>
<feature type="transmembrane region" description="Helical" evidence="9">
    <location>
        <begin position="562"/>
        <end position="582"/>
    </location>
</feature>
<comment type="similarity">
    <text evidence="2">Belongs to the oligopeptide OPT transporter family.</text>
</comment>
<keyword evidence="11" id="KW-1185">Reference proteome</keyword>
<keyword evidence="5" id="KW-0571">Peptide transport</keyword>
<dbReference type="OrthoDB" id="9986677at2759"/>
<comment type="caution">
    <text evidence="10">The sequence shown here is derived from an EMBL/GenBank/DDBJ whole genome shotgun (WGS) entry which is preliminary data.</text>
</comment>
<dbReference type="Pfam" id="PF03169">
    <property type="entry name" value="OPT"/>
    <property type="match status" value="1"/>
</dbReference>
<feature type="transmembrane region" description="Helical" evidence="9">
    <location>
        <begin position="31"/>
        <end position="52"/>
    </location>
</feature>
<dbReference type="AlphaFoldDB" id="A0A1Y1W4G9"/>
<gene>
    <name evidence="10" type="ORF">DL89DRAFT_258952</name>
</gene>
<dbReference type="NCBIfam" id="TIGR00728">
    <property type="entry name" value="OPT_sfam"/>
    <property type="match status" value="1"/>
</dbReference>
<accession>A0A1Y1W4G9</accession>
<feature type="transmembrane region" description="Helical" evidence="9">
    <location>
        <begin position="109"/>
        <end position="127"/>
    </location>
</feature>
<dbReference type="InterPro" id="IPR004648">
    <property type="entry name" value="Oligpept_transpt"/>
</dbReference>
<dbReference type="Proteomes" id="UP000193922">
    <property type="component" value="Unassembled WGS sequence"/>
</dbReference>
<evidence type="ECO:0000256" key="7">
    <source>
        <dbReference type="ARBA" id="ARBA00022989"/>
    </source>
</evidence>
<dbReference type="InterPro" id="IPR004813">
    <property type="entry name" value="OPT"/>
</dbReference>
<feature type="transmembrane region" description="Helical" evidence="9">
    <location>
        <begin position="193"/>
        <end position="212"/>
    </location>
</feature>
<evidence type="ECO:0000256" key="5">
    <source>
        <dbReference type="ARBA" id="ARBA00022856"/>
    </source>
</evidence>
<dbReference type="GO" id="GO:0035673">
    <property type="term" value="F:oligopeptide transmembrane transporter activity"/>
    <property type="evidence" value="ECO:0007669"/>
    <property type="project" value="InterPro"/>
</dbReference>
<dbReference type="RefSeq" id="XP_040742201.1">
    <property type="nucleotide sequence ID" value="XM_040885643.1"/>
</dbReference>
<evidence type="ECO:0000256" key="3">
    <source>
        <dbReference type="ARBA" id="ARBA00022448"/>
    </source>
</evidence>
<evidence type="ECO:0000256" key="9">
    <source>
        <dbReference type="SAM" id="Phobius"/>
    </source>
</evidence>
<feature type="transmembrane region" description="Helical" evidence="9">
    <location>
        <begin position="495"/>
        <end position="518"/>
    </location>
</feature>
<feature type="transmembrane region" description="Helical" evidence="9">
    <location>
        <begin position="266"/>
        <end position="289"/>
    </location>
</feature>
<dbReference type="GO" id="GO:0016020">
    <property type="term" value="C:membrane"/>
    <property type="evidence" value="ECO:0007669"/>
    <property type="project" value="UniProtKB-SubCell"/>
</dbReference>
<keyword evidence="8 9" id="KW-0472">Membrane</keyword>
<evidence type="ECO:0000256" key="8">
    <source>
        <dbReference type="ARBA" id="ARBA00023136"/>
    </source>
</evidence>
<evidence type="ECO:0000313" key="10">
    <source>
        <dbReference type="EMBL" id="ORX68387.1"/>
    </source>
</evidence>
<evidence type="ECO:0000256" key="1">
    <source>
        <dbReference type="ARBA" id="ARBA00004141"/>
    </source>
</evidence>
<keyword evidence="3" id="KW-0813">Transport</keyword>
<feature type="transmembrane region" description="Helical" evidence="9">
    <location>
        <begin position="6"/>
        <end position="24"/>
    </location>
</feature>
<organism evidence="10 11">
    <name type="scientific">Linderina pennispora</name>
    <dbReference type="NCBI Taxonomy" id="61395"/>
    <lineage>
        <taxon>Eukaryota</taxon>
        <taxon>Fungi</taxon>
        <taxon>Fungi incertae sedis</taxon>
        <taxon>Zoopagomycota</taxon>
        <taxon>Kickxellomycotina</taxon>
        <taxon>Kickxellomycetes</taxon>
        <taxon>Kickxellales</taxon>
        <taxon>Kickxellaceae</taxon>
        <taxon>Linderina</taxon>
    </lineage>
</organism>
<feature type="transmembrane region" description="Helical" evidence="9">
    <location>
        <begin position="77"/>
        <end position="102"/>
    </location>
</feature>
<feature type="transmembrane region" description="Helical" evidence="9">
    <location>
        <begin position="342"/>
        <end position="362"/>
    </location>
</feature>
<evidence type="ECO:0000256" key="6">
    <source>
        <dbReference type="ARBA" id="ARBA00022927"/>
    </source>
</evidence>
<comment type="subcellular location">
    <subcellularLocation>
        <location evidence="1">Membrane</location>
        <topology evidence="1">Multi-pass membrane protein</topology>
    </subcellularLocation>
</comment>
<dbReference type="PANTHER" id="PTHR22601">
    <property type="entry name" value="ISP4 LIKE PROTEIN"/>
    <property type="match status" value="1"/>
</dbReference>
<dbReference type="GeneID" id="63802291"/>
<protein>
    <submittedName>
        <fullName evidence="10">Oligopeptide transporter OPT family protein</fullName>
    </submittedName>
</protein>
<keyword evidence="4 9" id="KW-0812">Transmembrane</keyword>
<feature type="transmembrane region" description="Helical" evidence="9">
    <location>
        <begin position="133"/>
        <end position="152"/>
    </location>
</feature>
<evidence type="ECO:0000256" key="4">
    <source>
        <dbReference type="ARBA" id="ARBA00022692"/>
    </source>
</evidence>
<feature type="transmembrane region" description="Helical" evidence="9">
    <location>
        <begin position="530"/>
        <end position="550"/>
    </location>
</feature>
<proteinExistence type="inferred from homology"/>
<keyword evidence="7 9" id="KW-1133">Transmembrane helix</keyword>
<reference evidence="10 11" key="1">
    <citation type="submission" date="2016-07" db="EMBL/GenBank/DDBJ databases">
        <title>Pervasive Adenine N6-methylation of Active Genes in Fungi.</title>
        <authorList>
            <consortium name="DOE Joint Genome Institute"/>
            <person name="Mondo S.J."/>
            <person name="Dannebaum R.O."/>
            <person name="Kuo R.C."/>
            <person name="Labutti K."/>
            <person name="Haridas S."/>
            <person name="Kuo A."/>
            <person name="Salamov A."/>
            <person name="Ahrendt S.R."/>
            <person name="Lipzen A."/>
            <person name="Sullivan W."/>
            <person name="Andreopoulos W.B."/>
            <person name="Clum A."/>
            <person name="Lindquist E."/>
            <person name="Daum C."/>
            <person name="Ramamoorthy G.K."/>
            <person name="Gryganskyi A."/>
            <person name="Culley D."/>
            <person name="Magnuson J.K."/>
            <person name="James T.Y."/>
            <person name="O'Malley M.A."/>
            <person name="Stajich J.E."/>
            <person name="Spatafora J.W."/>
            <person name="Visel A."/>
            <person name="Grigoriev I.V."/>
        </authorList>
    </citation>
    <scope>NUCLEOTIDE SEQUENCE [LARGE SCALE GENOMIC DNA]</scope>
    <source>
        <strain evidence="10 11">ATCC 12442</strain>
    </source>
</reference>
<feature type="transmembrane region" description="Helical" evidence="9">
    <location>
        <begin position="615"/>
        <end position="633"/>
    </location>
</feature>
<evidence type="ECO:0000256" key="2">
    <source>
        <dbReference type="ARBA" id="ARBA00008807"/>
    </source>
</evidence>
<dbReference type="EMBL" id="MCFD01000010">
    <property type="protein sequence ID" value="ORX68387.1"/>
    <property type="molecule type" value="Genomic_DNA"/>
</dbReference>
<evidence type="ECO:0000313" key="11">
    <source>
        <dbReference type="Proteomes" id="UP000193922"/>
    </source>
</evidence>
<dbReference type="GO" id="GO:0015031">
    <property type="term" value="P:protein transport"/>
    <property type="evidence" value="ECO:0007669"/>
    <property type="project" value="UniProtKB-KW"/>
</dbReference>
<name>A0A1Y1W4G9_9FUNG</name>
<sequence length="690" mass="77910">MTFRSIVLGVFFVGLISFVNQFYWERDNPIALNLLIVQLLCYPLGIGMAWFLPIRTWNVFGWQWTMNPGPFTIKEHVLISLMSNSSAFMALTVDIFAVLRLYYDSSFSLWISLVLLLSGQLFAYSLAGLSRTLLVLPASMIWPSSLINASLFRTFHERDDSASAATAIGQQAAATVALPWWKPSLTGVSRTRFFWMCFVGSFVWFFVPGYLVQVLSTISVLCLVAPNNHLINLIGDGKQGLGVLSFSLDWSVFSNAFLSSPIATPFWAACNLFIGFVLVFWVALPIAYFRNTWGAASLPLYSASVFTTNGSVYNISRVMHNGVFDAKAYSSYSPLRMSLEFAWVYGIGFAALMSILVHIAIYNGREILERVRETKNSKHDDIHGKLIARYPPVKVWWRHCCRRGRPYWRAVVGVSAVVRHSPSFLIIPVGIIQAVSNRQPGLSLVAELLSGIVLQGIPTGYSVLKLYGHGSLAQALSYAQDMKLGHYMKIPPRQVLLYQVVGIVISVVIQTYLFFSLIDHIPHMCRTDGYPWVCRSTNLVYSASIIWNLIGPMRVFGEGSPYSPLLWGFLFGLVLPIPVYFLQRQFPNSTWLKHVYIPVILSGIVGLPPMPPVDFPMWFLFGFIFNFWIYTYANSWWRRTGFRPGLSLAIFQFMVLAQNGLKIDWWGNRVDQQCKLSSIPWLSPSGTHQK</sequence>